<protein>
    <submittedName>
        <fullName evidence="2">Uncharacterized protein</fullName>
    </submittedName>
</protein>
<dbReference type="AlphaFoldDB" id="X0ZS57"/>
<comment type="caution">
    <text evidence="2">The sequence shown here is derived from an EMBL/GenBank/DDBJ whole genome shotgun (WGS) entry which is preliminary data.</text>
</comment>
<evidence type="ECO:0000256" key="1">
    <source>
        <dbReference type="SAM" id="Coils"/>
    </source>
</evidence>
<name>X0ZS57_9ZZZZ</name>
<keyword evidence="1" id="KW-0175">Coiled coil</keyword>
<feature type="coiled-coil region" evidence="1">
    <location>
        <begin position="255"/>
        <end position="282"/>
    </location>
</feature>
<dbReference type="SUPFAM" id="SSF52317">
    <property type="entry name" value="Class I glutamine amidotransferase-like"/>
    <property type="match status" value="1"/>
</dbReference>
<dbReference type="EMBL" id="BART01003160">
    <property type="protein sequence ID" value="GAG72605.1"/>
    <property type="molecule type" value="Genomic_DNA"/>
</dbReference>
<accession>X0ZS57</accession>
<evidence type="ECO:0000313" key="2">
    <source>
        <dbReference type="EMBL" id="GAG72605.1"/>
    </source>
</evidence>
<proteinExistence type="predicted"/>
<sequence length="287" mass="31745">SQVSEEFGIIFDNTAVKDERSNAGLPTMPIITDIIAHPVTEDVDDLLVPSACSLRIEGKAKALAVTSEMAEPTKVPVIAVVEVGKGRIMCVGSYEVFRRGGGFKHKGNKILATNAFRWLSGNSQMTKPSSVVKAQEKKARAKADSGEKISAEFEKTLKRLVNAVFDLQKDISKVKKQVGSVESNIELLRDQFQDFAEKTQQQLGVMIPSKQFKTSEEHKTADIEADIKGLMSEIKSVDQLKDHVEQRHSSGAMPKETYSEQVEKLDARLMSLEKKLAKKQQELAELT</sequence>
<dbReference type="InterPro" id="IPR029062">
    <property type="entry name" value="Class_I_gatase-like"/>
</dbReference>
<feature type="non-terminal residue" evidence="2">
    <location>
        <position position="1"/>
    </location>
</feature>
<reference evidence="2" key="1">
    <citation type="journal article" date="2014" name="Front. Microbiol.">
        <title>High frequency of phylogenetically diverse reductive dehalogenase-homologous genes in deep subseafloor sedimentary metagenomes.</title>
        <authorList>
            <person name="Kawai M."/>
            <person name="Futagami T."/>
            <person name="Toyoda A."/>
            <person name="Takaki Y."/>
            <person name="Nishi S."/>
            <person name="Hori S."/>
            <person name="Arai W."/>
            <person name="Tsubouchi T."/>
            <person name="Morono Y."/>
            <person name="Uchiyama I."/>
            <person name="Ito T."/>
            <person name="Fujiyama A."/>
            <person name="Inagaki F."/>
            <person name="Takami H."/>
        </authorList>
    </citation>
    <scope>NUCLEOTIDE SEQUENCE</scope>
    <source>
        <strain evidence="2">Expedition CK06-06</strain>
    </source>
</reference>
<feature type="coiled-coil region" evidence="1">
    <location>
        <begin position="157"/>
        <end position="191"/>
    </location>
</feature>
<gene>
    <name evidence="2" type="ORF">S01H4_08959</name>
</gene>
<organism evidence="2">
    <name type="scientific">marine sediment metagenome</name>
    <dbReference type="NCBI Taxonomy" id="412755"/>
    <lineage>
        <taxon>unclassified sequences</taxon>
        <taxon>metagenomes</taxon>
        <taxon>ecological metagenomes</taxon>
    </lineage>
</organism>